<evidence type="ECO:0008006" key="3">
    <source>
        <dbReference type="Google" id="ProtNLM"/>
    </source>
</evidence>
<evidence type="ECO:0000313" key="1">
    <source>
        <dbReference type="EMBL" id="WSA30058.1"/>
    </source>
</evidence>
<dbReference type="Proteomes" id="UP001334804">
    <property type="component" value="Chromosome"/>
</dbReference>
<proteinExistence type="predicted"/>
<protein>
    <recommendedName>
        <fullName evidence="3">DUF4365 domain-containing protein</fullName>
    </recommendedName>
</protein>
<sequence>MVKLRAAAVRWHSDDFPGWVEVSVRDARGHDHRIVEKVPVLTTLDVKANSHFPIDFWIEAEAKSVDDGEMVVMLPAGIETTEGKQSLVVVLADDDQARYRHDREWLDYVVHELPAGVLWGADGATPAQCAEMMDGLDEFAGVCARLGLDDHTEFIEDCRWHFDHYPHYLSRRRHFSDYATYIRDRRGPLRVSSPPIPSWLRRR</sequence>
<name>A0ABZ1E8D3_9ACTN</name>
<dbReference type="EMBL" id="CP109071">
    <property type="protein sequence ID" value="WSA30058.1"/>
    <property type="molecule type" value="Genomic_DNA"/>
</dbReference>
<accession>A0ABZ1E8D3</accession>
<reference evidence="1 2" key="1">
    <citation type="submission" date="2022-10" db="EMBL/GenBank/DDBJ databases">
        <title>The complete genomes of actinobacterial strains from the NBC collection.</title>
        <authorList>
            <person name="Joergensen T.S."/>
            <person name="Alvarez Arevalo M."/>
            <person name="Sterndorff E.B."/>
            <person name="Faurdal D."/>
            <person name="Vuksanovic O."/>
            <person name="Mourched A.-S."/>
            <person name="Charusanti P."/>
            <person name="Shaw S."/>
            <person name="Blin K."/>
            <person name="Weber T."/>
        </authorList>
    </citation>
    <scope>NUCLEOTIDE SEQUENCE [LARGE SCALE GENOMIC DNA]</scope>
    <source>
        <strain evidence="1 2">NBC 01809</strain>
    </source>
</reference>
<organism evidence="1 2">
    <name type="scientific">Micromonospora peucetia</name>
    <dbReference type="NCBI Taxonomy" id="47871"/>
    <lineage>
        <taxon>Bacteria</taxon>
        <taxon>Bacillati</taxon>
        <taxon>Actinomycetota</taxon>
        <taxon>Actinomycetes</taxon>
        <taxon>Micromonosporales</taxon>
        <taxon>Micromonosporaceae</taxon>
        <taxon>Micromonospora</taxon>
    </lineage>
</organism>
<evidence type="ECO:0000313" key="2">
    <source>
        <dbReference type="Proteomes" id="UP001334804"/>
    </source>
</evidence>
<dbReference type="RefSeq" id="WP_326563366.1">
    <property type="nucleotide sequence ID" value="NZ_CP109071.1"/>
</dbReference>
<keyword evidence="2" id="KW-1185">Reference proteome</keyword>
<gene>
    <name evidence="1" type="ORF">OIE14_17710</name>
</gene>